<sequence>MVRHRIDQVVGELPVAYPGIAQQVELGLIGLQIAQVVDGVEVCQARVVQQVLLRDVEFRQQCLGDCVQRLQRGALFALADHLAPAEILGVLLERRQLRQGVITDQKLAQRGLGRFVQRLLQQIAQAPALGG</sequence>
<protein>
    <submittedName>
        <fullName evidence="1">Uncharacterized protein</fullName>
    </submittedName>
</protein>
<name>A0A1P8KI57_KLEPN</name>
<dbReference type="AlphaFoldDB" id="A0A1P8KI57"/>
<dbReference type="EMBL" id="KX348145">
    <property type="protein sequence ID" value="APW49367.1"/>
    <property type="molecule type" value="Genomic_DNA"/>
</dbReference>
<evidence type="ECO:0000313" key="1">
    <source>
        <dbReference type="EMBL" id="APW49367.1"/>
    </source>
</evidence>
<accession>A0A1P8KI57</accession>
<reference evidence="1" key="1">
    <citation type="submission" date="2016-05" db="EMBL/GenBank/DDBJ databases">
        <title>A hospital outbreak of KPC-producing Enterobacteriaceae traced by genetic and structural insights on blaKPC plasmids.</title>
        <authorList>
            <person name="Kim J.O."/>
            <person name="Yoon E.-J."/>
            <person name="Jeong S.H."/>
        </authorList>
    </citation>
    <scope>NUCLEOTIDE SEQUENCE</scope>
    <source>
        <strain evidence="1">Kp02</strain>
        <plasmid evidence="1">pKPC_Kp02</plasmid>
    </source>
</reference>
<geneLocation type="plasmid" evidence="1">
    <name>pKPC_Kp02</name>
</geneLocation>
<keyword evidence="1" id="KW-0614">Plasmid</keyword>
<organism evidence="1">
    <name type="scientific">Klebsiella pneumoniae</name>
    <dbReference type="NCBI Taxonomy" id="573"/>
    <lineage>
        <taxon>Bacteria</taxon>
        <taxon>Pseudomonadati</taxon>
        <taxon>Pseudomonadota</taxon>
        <taxon>Gammaproteobacteria</taxon>
        <taxon>Enterobacterales</taxon>
        <taxon>Enterobacteriaceae</taxon>
        <taxon>Klebsiella/Raoultella group</taxon>
        <taxon>Klebsiella</taxon>
        <taxon>Klebsiella pneumoniae complex</taxon>
    </lineage>
</organism>
<proteinExistence type="predicted"/>